<dbReference type="GO" id="GO:0019752">
    <property type="term" value="P:carboxylic acid metabolic process"/>
    <property type="evidence" value="ECO:0007669"/>
    <property type="project" value="UniProtKB-ARBA"/>
</dbReference>
<protein>
    <submittedName>
        <fullName evidence="4">5-carboxymethyl-2-hydroxymuconate isomerase</fullName>
    </submittedName>
</protein>
<evidence type="ECO:0000256" key="2">
    <source>
        <dbReference type="ARBA" id="ARBA00022723"/>
    </source>
</evidence>
<dbReference type="FunFam" id="3.90.850.10:FF:000002">
    <property type="entry name" value="2-hydroxyhepta-2,4-diene-1,7-dioate isomerase"/>
    <property type="match status" value="1"/>
</dbReference>
<evidence type="ECO:0000313" key="4">
    <source>
        <dbReference type="EMBL" id="PNG24374.1"/>
    </source>
</evidence>
<dbReference type="AlphaFoldDB" id="A0A2J7TC81"/>
<feature type="domain" description="Fumarylacetoacetase-like C-terminal" evidence="3">
    <location>
        <begin position="74"/>
        <end position="278"/>
    </location>
</feature>
<dbReference type="SUPFAM" id="SSF56529">
    <property type="entry name" value="FAH"/>
    <property type="match status" value="1"/>
</dbReference>
<comment type="caution">
    <text evidence="4">The sequence shown here is derived from an EMBL/GenBank/DDBJ whole genome shotgun (WGS) entry which is preliminary data.</text>
</comment>
<evidence type="ECO:0000259" key="3">
    <source>
        <dbReference type="Pfam" id="PF01557"/>
    </source>
</evidence>
<reference evidence="4 5" key="1">
    <citation type="submission" date="2017-10" db="EMBL/GenBank/DDBJ databases">
        <title>Genome announcement of Methylocella silvestris TVC from permafrost.</title>
        <authorList>
            <person name="Wang J."/>
            <person name="Geng K."/>
            <person name="Ul-Haque F."/>
            <person name="Crombie A.T."/>
            <person name="Street L.E."/>
            <person name="Wookey P.A."/>
            <person name="Murrell J.C."/>
            <person name="Pratscher J."/>
        </authorList>
    </citation>
    <scope>NUCLEOTIDE SEQUENCE [LARGE SCALE GENOMIC DNA]</scope>
    <source>
        <strain evidence="4 5">TVC</strain>
    </source>
</reference>
<dbReference type="GO" id="GO:0016853">
    <property type="term" value="F:isomerase activity"/>
    <property type="evidence" value="ECO:0007669"/>
    <property type="project" value="UniProtKB-KW"/>
</dbReference>
<sequence>MKLARYTRDGKTAIGKIVGDQIVDLSALTRGDASMRRFLTDLPAQKAEAEAAAEPAYPLSSVHLESPIDDPQKFLGIGMNYQAHADEAAKAGIPIPKTQLWFNKQVSSIAGPTDEVVLPSVSDQLDYEGELAYVIGTRCRKVKREDALSMIAGYLICNDFSVRDWQHRSPTYTLGKSFDTHGVVGPWITTADEVLNAQNLRLRLFVNGKEKQSSMTDDLIYKIEDQIAHLSTVMTLEPGDVITTGTPAGVAAVDQSWLKAGDVVKVEIEGLGSIENTIIADS</sequence>
<dbReference type="PANTHER" id="PTHR42796">
    <property type="entry name" value="FUMARYLACETOACETATE HYDROLASE DOMAIN-CONTAINING PROTEIN 2A-RELATED"/>
    <property type="match status" value="1"/>
</dbReference>
<dbReference type="Pfam" id="PF01557">
    <property type="entry name" value="FAA_hydrolase"/>
    <property type="match status" value="1"/>
</dbReference>
<dbReference type="Proteomes" id="UP000236286">
    <property type="component" value="Unassembled WGS sequence"/>
</dbReference>
<gene>
    <name evidence="4" type="ORF">CR492_18980</name>
</gene>
<dbReference type="InterPro" id="IPR036663">
    <property type="entry name" value="Fumarylacetoacetase_C_sf"/>
</dbReference>
<dbReference type="Gene3D" id="3.90.850.10">
    <property type="entry name" value="Fumarylacetoacetase-like, C-terminal domain"/>
    <property type="match status" value="1"/>
</dbReference>
<dbReference type="GO" id="GO:0046872">
    <property type="term" value="F:metal ion binding"/>
    <property type="evidence" value="ECO:0007669"/>
    <property type="project" value="UniProtKB-KW"/>
</dbReference>
<evidence type="ECO:0000256" key="1">
    <source>
        <dbReference type="ARBA" id="ARBA00010211"/>
    </source>
</evidence>
<accession>A0A2J7TC81</accession>
<organism evidence="4 5">
    <name type="scientific">Methylocella silvestris</name>
    <dbReference type="NCBI Taxonomy" id="199596"/>
    <lineage>
        <taxon>Bacteria</taxon>
        <taxon>Pseudomonadati</taxon>
        <taxon>Pseudomonadota</taxon>
        <taxon>Alphaproteobacteria</taxon>
        <taxon>Hyphomicrobiales</taxon>
        <taxon>Beijerinckiaceae</taxon>
        <taxon>Methylocella</taxon>
    </lineage>
</organism>
<dbReference type="InterPro" id="IPR051121">
    <property type="entry name" value="FAH"/>
</dbReference>
<dbReference type="EMBL" id="PDZR01000034">
    <property type="protein sequence ID" value="PNG24374.1"/>
    <property type="molecule type" value="Genomic_DNA"/>
</dbReference>
<evidence type="ECO:0000313" key="5">
    <source>
        <dbReference type="Proteomes" id="UP000236286"/>
    </source>
</evidence>
<dbReference type="PANTHER" id="PTHR42796:SF4">
    <property type="entry name" value="FUMARYLACETOACETATE HYDROLASE DOMAIN-CONTAINING PROTEIN 2A"/>
    <property type="match status" value="1"/>
</dbReference>
<proteinExistence type="inferred from homology"/>
<comment type="similarity">
    <text evidence="1">Belongs to the FAH family.</text>
</comment>
<dbReference type="InterPro" id="IPR011234">
    <property type="entry name" value="Fumarylacetoacetase-like_C"/>
</dbReference>
<name>A0A2J7TC81_METSI</name>
<dbReference type="OrthoDB" id="5197601at2"/>
<keyword evidence="2" id="KW-0479">Metal-binding</keyword>
<keyword evidence="4" id="KW-0413">Isomerase</keyword>